<evidence type="ECO:0000256" key="1">
    <source>
        <dbReference type="SAM" id="Coils"/>
    </source>
</evidence>
<dbReference type="EMBL" id="JBHTCA010000026">
    <property type="protein sequence ID" value="MFC7411210.1"/>
    <property type="molecule type" value="Genomic_DNA"/>
</dbReference>
<gene>
    <name evidence="2" type="ORF">ACFQPB_20295</name>
</gene>
<dbReference type="RefSeq" id="WP_382227268.1">
    <property type="nucleotide sequence ID" value="NZ_JBHTCA010000026.1"/>
</dbReference>
<proteinExistence type="predicted"/>
<evidence type="ECO:0000313" key="2">
    <source>
        <dbReference type="EMBL" id="MFC7411210.1"/>
    </source>
</evidence>
<accession>A0ABW2QUJ6</accession>
<dbReference type="Proteomes" id="UP001596501">
    <property type="component" value="Unassembled WGS sequence"/>
</dbReference>
<organism evidence="2 3">
    <name type="scientific">Hydrogenophaga atypica</name>
    <dbReference type="NCBI Taxonomy" id="249409"/>
    <lineage>
        <taxon>Bacteria</taxon>
        <taxon>Pseudomonadati</taxon>
        <taxon>Pseudomonadota</taxon>
        <taxon>Betaproteobacteria</taxon>
        <taxon>Burkholderiales</taxon>
        <taxon>Comamonadaceae</taxon>
        <taxon>Hydrogenophaga</taxon>
    </lineage>
</organism>
<evidence type="ECO:0000313" key="3">
    <source>
        <dbReference type="Proteomes" id="UP001596501"/>
    </source>
</evidence>
<comment type="caution">
    <text evidence="2">The sequence shown here is derived from an EMBL/GenBank/DDBJ whole genome shotgun (WGS) entry which is preliminary data.</text>
</comment>
<name>A0ABW2QUJ6_9BURK</name>
<feature type="coiled-coil region" evidence="1">
    <location>
        <begin position="7"/>
        <end position="55"/>
    </location>
</feature>
<reference evidence="3" key="1">
    <citation type="journal article" date="2019" name="Int. J. Syst. Evol. Microbiol.">
        <title>The Global Catalogue of Microorganisms (GCM) 10K type strain sequencing project: providing services to taxonomists for standard genome sequencing and annotation.</title>
        <authorList>
            <consortium name="The Broad Institute Genomics Platform"/>
            <consortium name="The Broad Institute Genome Sequencing Center for Infectious Disease"/>
            <person name="Wu L."/>
            <person name="Ma J."/>
        </authorList>
    </citation>
    <scope>NUCLEOTIDE SEQUENCE [LARGE SCALE GENOMIC DNA]</scope>
    <source>
        <strain evidence="3">CGMCC 1.12371</strain>
    </source>
</reference>
<sequence>MAATHPIDQIAERVERLLLRHEELRRTNALLAEQVRTLTQERDALKGRLGAARQRIDLLIQRLPTPGVKDEV</sequence>
<keyword evidence="3" id="KW-1185">Reference proteome</keyword>
<protein>
    <submittedName>
        <fullName evidence="2">DUF904 domain-containing protein</fullName>
    </submittedName>
</protein>
<keyword evidence="1" id="KW-0175">Coiled coil</keyword>